<dbReference type="InterPro" id="IPR044567">
    <property type="entry name" value="CLSY/DRD1"/>
</dbReference>
<evidence type="ECO:0000256" key="4">
    <source>
        <dbReference type="ARBA" id="ARBA00022806"/>
    </source>
</evidence>
<feature type="compositionally biased region" description="Acidic residues" evidence="7">
    <location>
        <begin position="222"/>
        <end position="235"/>
    </location>
</feature>
<feature type="domain" description="Helicase ATP-binding" evidence="8">
    <location>
        <begin position="828"/>
        <end position="1021"/>
    </location>
</feature>
<dbReference type="EMBL" id="MTKT01001810">
    <property type="protein sequence ID" value="OWM83692.1"/>
    <property type="molecule type" value="Genomic_DNA"/>
</dbReference>
<feature type="compositionally biased region" description="Basic and acidic residues" evidence="7">
    <location>
        <begin position="195"/>
        <end position="209"/>
    </location>
</feature>
<dbReference type="Gene3D" id="3.40.50.300">
    <property type="entry name" value="P-loop containing nucleotide triphosphate hydrolases"/>
    <property type="match status" value="1"/>
</dbReference>
<dbReference type="PANTHER" id="PTHR45821">
    <property type="entry name" value="SNF2 DOMAIN-CONTAINING PROTEIN CLASSY 2-RELATED"/>
    <property type="match status" value="1"/>
</dbReference>
<evidence type="ECO:0000256" key="2">
    <source>
        <dbReference type="ARBA" id="ARBA00022741"/>
    </source>
</evidence>
<keyword evidence="4" id="KW-0347">Helicase</keyword>
<evidence type="ECO:0000256" key="7">
    <source>
        <dbReference type="SAM" id="MobiDB-lite"/>
    </source>
</evidence>
<feature type="compositionally biased region" description="Low complexity" evidence="7">
    <location>
        <begin position="37"/>
        <end position="50"/>
    </location>
</feature>
<comment type="subcellular location">
    <subcellularLocation>
        <location evidence="1">Nucleus</location>
    </subcellularLocation>
</comment>
<dbReference type="SMART" id="SM00487">
    <property type="entry name" value="DEXDc"/>
    <property type="match status" value="1"/>
</dbReference>
<dbReference type="GO" id="GO:0004386">
    <property type="term" value="F:helicase activity"/>
    <property type="evidence" value="ECO:0007669"/>
    <property type="project" value="UniProtKB-KW"/>
</dbReference>
<sequence>MEFTYPVARRTRFQKGKLSTASSSRVSEMKKGGTFPSNTKATGASSSSTAKKSRIPTDVARPGDRGKRPRLGRNRSEDRDYEVISLGDSSDTSDDDNGLDVGFGSGGSSDLRAGAMHDREMHERRSGGEEDDYSVIHLGPSSSDDEEEGEERLPETNLGSDEYETSAESEAADSDDEGFGLSSESEEETTGDEGTESRDYIVRQHEKASKERKRGGPRAQQEEETTGDEETESDVEIVRQSEKAGKERKRGRPRAQQEETAGSSRRGGPRSHGPRSNQVDDVEVISLGSSDTDDMDDFPDVFAGAPVPGAVASRTRSKMGPRMSVRGATGPGHASFSSCHLKMREKEIALGPLKKDAPKMKKGEGKRKSEGDSRGSDHSSKKNGVEREKEIALGPLKKDAPKMKKEEGERKSERDSGGCDHSLKNGVEKQKEIALGPLKKDAPKMKKGEGERKSERDSGGWDHSSKKNGVEKEKVIALGPLKKDAPKMKKGEGERKSERDSGGWAERDSDVLSSSKAPPKQQLHSMKKEGVERKSDILSSSMGPPKKQEAAPDIRESENSAGDDENSDSCSSDHASNTVVEESKASDTVVEERKASDTVVEERKAPARKMITRKSDFFKILAESIWKKDGRIGDECQQQQQVRELLPVKFSWFDDEKPVEKSEYEKEMDYMWNMMNLGLQADQIGSYSPRNEDTDADDTELETSQAALCRQGKHVLILEEQVGQRCRYCSHIAVEIDDYYAPFENFPSETQHRGYHRGKDAATLDALHFQAPENCCADYLGPIDSGTVWDLIPGARNQMYPHQREGFEFMWRNLAGSIILDELRSCSLQKEKDIGGCIISHAPGTGKTRLTLVFLQAYLEFFSDSRPVIIAPASLLLTWEDEIKKWGVGVPFHNLNAELSGKEDTEALKMLDCHRLSRNIDSIRMMKLYSWSKSKSILIVSYEMFVKLTKESERTEQMRKILLELPGLVILDEGHIPRNRESDVWNQIIRLKTKKRVILSGTPFQNNFDELHNTLYVVRPKIAESIPRHLKRFCQRGTSIHFNGDHPDEVIDEMKAIMAPFVHLHKGDILHKNLPGLRDSVVVLNPSELQVEVMRIIHGAEDDSETAKKKRKDNVFDFEHKQALISVHPSLALSFEPEERLVISREEEKLEARKLDPGEGVKTRFIVEFLRLCLTMGEKVLIFSQYIKPLDLIALQLSSSFKWTMGREVLMMIGKLRMNQRQSMIDLFNQPESEARVLLASTKACSEGINLVGASRVILLDVVWNPAVERQAISRAYRLGQKRVVYTYHLIMKGTSEWEKYQKQAHKDRLSELVFSATTSNGDKNEKKSGVVFDDKILEELTSHPKLRDLFDQIRYQPKQMDLVENFGPNN</sequence>
<feature type="compositionally biased region" description="Basic and acidic residues" evidence="7">
    <location>
        <begin position="546"/>
        <end position="558"/>
    </location>
</feature>
<gene>
    <name evidence="10" type="ORF">CDL15_Pgr004122</name>
</gene>
<dbReference type="InterPro" id="IPR027417">
    <property type="entry name" value="P-loop_NTPase"/>
</dbReference>
<feature type="compositionally biased region" description="Polar residues" evidence="7">
    <location>
        <begin position="568"/>
        <end position="580"/>
    </location>
</feature>
<feature type="compositionally biased region" description="Basic and acidic residues" evidence="7">
    <location>
        <begin position="581"/>
        <end position="597"/>
    </location>
</feature>
<keyword evidence="3" id="KW-0378">Hydrolase</keyword>
<evidence type="ECO:0000256" key="6">
    <source>
        <dbReference type="ARBA" id="ARBA00023242"/>
    </source>
</evidence>
<dbReference type="PANTHER" id="PTHR45821:SF5">
    <property type="entry name" value="SNF2 DOMAIN-CONTAINING PROTEIN CLASSY 4"/>
    <property type="match status" value="1"/>
</dbReference>
<dbReference type="InterPro" id="IPR038718">
    <property type="entry name" value="SNF2-like_sf"/>
</dbReference>
<dbReference type="PROSITE" id="PS51192">
    <property type="entry name" value="HELICASE_ATP_BIND_1"/>
    <property type="match status" value="1"/>
</dbReference>
<feature type="compositionally biased region" description="Low complexity" evidence="7">
    <location>
        <begin position="303"/>
        <end position="312"/>
    </location>
</feature>
<comment type="caution">
    <text evidence="10">The sequence shown here is derived from an EMBL/GenBank/DDBJ whole genome shotgun (WGS) entry which is preliminary data.</text>
</comment>
<protein>
    <recommendedName>
        <fullName evidence="12">SNF2 domain-containing protein CLASSY 4-like</fullName>
    </recommendedName>
</protein>
<dbReference type="SMART" id="SM00490">
    <property type="entry name" value="HELICc"/>
    <property type="match status" value="1"/>
</dbReference>
<evidence type="ECO:0000259" key="8">
    <source>
        <dbReference type="PROSITE" id="PS51192"/>
    </source>
</evidence>
<evidence type="ECO:0000313" key="11">
    <source>
        <dbReference type="Proteomes" id="UP000197138"/>
    </source>
</evidence>
<name>A0A218XH74_PUNGR</name>
<feature type="compositionally biased region" description="Acidic residues" evidence="7">
    <location>
        <begin position="161"/>
        <end position="194"/>
    </location>
</feature>
<accession>A0A218XH74</accession>
<organism evidence="10 11">
    <name type="scientific">Punica granatum</name>
    <name type="common">Pomegranate</name>
    <dbReference type="NCBI Taxonomy" id="22663"/>
    <lineage>
        <taxon>Eukaryota</taxon>
        <taxon>Viridiplantae</taxon>
        <taxon>Streptophyta</taxon>
        <taxon>Embryophyta</taxon>
        <taxon>Tracheophyta</taxon>
        <taxon>Spermatophyta</taxon>
        <taxon>Magnoliopsida</taxon>
        <taxon>eudicotyledons</taxon>
        <taxon>Gunneridae</taxon>
        <taxon>Pentapetalae</taxon>
        <taxon>rosids</taxon>
        <taxon>malvids</taxon>
        <taxon>Myrtales</taxon>
        <taxon>Lythraceae</taxon>
        <taxon>Punica</taxon>
    </lineage>
</organism>
<feature type="region of interest" description="Disordered" evidence="7">
    <location>
        <begin position="1"/>
        <end position="597"/>
    </location>
</feature>
<dbReference type="Pfam" id="PF00176">
    <property type="entry name" value="SNF2-rel_dom"/>
    <property type="match status" value="1"/>
</dbReference>
<dbReference type="PROSITE" id="PS51194">
    <property type="entry name" value="HELICASE_CTER"/>
    <property type="match status" value="1"/>
</dbReference>
<evidence type="ECO:0000256" key="5">
    <source>
        <dbReference type="ARBA" id="ARBA00022840"/>
    </source>
</evidence>
<dbReference type="InterPro" id="IPR049730">
    <property type="entry name" value="SNF2/RAD54-like_C"/>
</dbReference>
<dbReference type="InterPro" id="IPR014001">
    <property type="entry name" value="Helicase_ATP-bd"/>
</dbReference>
<keyword evidence="2" id="KW-0547">Nucleotide-binding</keyword>
<feature type="domain" description="Helicase C-terminal" evidence="9">
    <location>
        <begin position="1165"/>
        <end position="1321"/>
    </location>
</feature>
<keyword evidence="6" id="KW-0539">Nucleus</keyword>
<dbReference type="GO" id="GO:0005524">
    <property type="term" value="F:ATP binding"/>
    <property type="evidence" value="ECO:0007669"/>
    <property type="project" value="UniProtKB-KW"/>
</dbReference>
<dbReference type="GO" id="GO:0080188">
    <property type="term" value="P:gene silencing by siRNA-directed DNA methylation"/>
    <property type="evidence" value="ECO:0007669"/>
    <property type="project" value="InterPro"/>
</dbReference>
<dbReference type="CDD" id="cd18793">
    <property type="entry name" value="SF2_C_SNF"/>
    <property type="match status" value="1"/>
</dbReference>
<evidence type="ECO:0000256" key="1">
    <source>
        <dbReference type="ARBA" id="ARBA00004123"/>
    </source>
</evidence>
<feature type="compositionally biased region" description="Basic and acidic residues" evidence="7">
    <location>
        <begin position="342"/>
        <end position="510"/>
    </location>
</feature>
<dbReference type="InterPro" id="IPR000330">
    <property type="entry name" value="SNF2_N"/>
</dbReference>
<dbReference type="SUPFAM" id="SSF52540">
    <property type="entry name" value="P-loop containing nucleoside triphosphate hydrolases"/>
    <property type="match status" value="2"/>
</dbReference>
<dbReference type="Gene3D" id="3.40.50.10810">
    <property type="entry name" value="Tandem AAA-ATPase domain"/>
    <property type="match status" value="1"/>
</dbReference>
<keyword evidence="5" id="KW-0067">ATP-binding</keyword>
<proteinExistence type="predicted"/>
<dbReference type="GO" id="GO:0005634">
    <property type="term" value="C:nucleus"/>
    <property type="evidence" value="ECO:0007669"/>
    <property type="project" value="UniProtKB-SubCell"/>
</dbReference>
<dbReference type="Proteomes" id="UP000197138">
    <property type="component" value="Unassembled WGS sequence"/>
</dbReference>
<evidence type="ECO:0000256" key="3">
    <source>
        <dbReference type="ARBA" id="ARBA00022801"/>
    </source>
</evidence>
<feature type="compositionally biased region" description="Basic and acidic residues" evidence="7">
    <location>
        <begin position="236"/>
        <end position="245"/>
    </location>
</feature>
<reference evidence="11" key="1">
    <citation type="journal article" date="2017" name="Plant J.">
        <title>The pomegranate (Punica granatum L.) genome and the genomics of punicalagin biosynthesis.</title>
        <authorList>
            <person name="Qin G."/>
            <person name="Xu C."/>
            <person name="Ming R."/>
            <person name="Tang H."/>
            <person name="Guyot R."/>
            <person name="Kramer E.M."/>
            <person name="Hu Y."/>
            <person name="Yi X."/>
            <person name="Qi Y."/>
            <person name="Xu X."/>
            <person name="Gao Z."/>
            <person name="Pan H."/>
            <person name="Jian J."/>
            <person name="Tian Y."/>
            <person name="Yue Z."/>
            <person name="Xu Y."/>
        </authorList>
    </citation>
    <scope>NUCLEOTIDE SEQUENCE [LARGE SCALE GENOMIC DNA]</scope>
    <source>
        <strain evidence="11">cv. Dabenzi</strain>
    </source>
</reference>
<evidence type="ECO:0000259" key="9">
    <source>
        <dbReference type="PROSITE" id="PS51194"/>
    </source>
</evidence>
<dbReference type="Pfam" id="PF00271">
    <property type="entry name" value="Helicase_C"/>
    <property type="match status" value="1"/>
</dbReference>
<feature type="compositionally biased region" description="Basic and acidic residues" evidence="7">
    <location>
        <begin position="526"/>
        <end position="536"/>
    </location>
</feature>
<dbReference type="InterPro" id="IPR001650">
    <property type="entry name" value="Helicase_C-like"/>
</dbReference>
<feature type="compositionally biased region" description="Polar residues" evidence="7">
    <location>
        <begin position="17"/>
        <end position="26"/>
    </location>
</feature>
<evidence type="ECO:0008006" key="12">
    <source>
        <dbReference type="Google" id="ProtNLM"/>
    </source>
</evidence>
<feature type="compositionally biased region" description="Basic and acidic residues" evidence="7">
    <location>
        <begin position="115"/>
        <end position="128"/>
    </location>
</feature>
<evidence type="ECO:0000313" key="10">
    <source>
        <dbReference type="EMBL" id="OWM83692.1"/>
    </source>
</evidence>
<dbReference type="GO" id="GO:0016787">
    <property type="term" value="F:hydrolase activity"/>
    <property type="evidence" value="ECO:0007669"/>
    <property type="project" value="UniProtKB-KW"/>
</dbReference>